<evidence type="ECO:0000313" key="3">
    <source>
        <dbReference type="Proteomes" id="UP000548304"/>
    </source>
</evidence>
<evidence type="ECO:0000313" key="2">
    <source>
        <dbReference type="EMBL" id="NYH78782.1"/>
    </source>
</evidence>
<sequence length="73" mass="8175">MARPAGRGSSSNADSDRPGRRRESFLLCPLSWTDLIRGDSYWADSQVRASLTRSLSHRASPRSVSRRLAMAQR</sequence>
<comment type="caution">
    <text evidence="2">The sequence shown here is derived from an EMBL/GenBank/DDBJ whole genome shotgun (WGS) entry which is preliminary data.</text>
</comment>
<dbReference type="Proteomes" id="UP000548304">
    <property type="component" value="Unassembled WGS sequence"/>
</dbReference>
<feature type="region of interest" description="Disordered" evidence="1">
    <location>
        <begin position="52"/>
        <end position="73"/>
    </location>
</feature>
<organism evidence="2 3">
    <name type="scientific">Actinopolyspora biskrensis</name>
    <dbReference type="NCBI Taxonomy" id="1470178"/>
    <lineage>
        <taxon>Bacteria</taxon>
        <taxon>Bacillati</taxon>
        <taxon>Actinomycetota</taxon>
        <taxon>Actinomycetes</taxon>
        <taxon>Actinopolysporales</taxon>
        <taxon>Actinopolysporaceae</taxon>
        <taxon>Actinopolyspora</taxon>
    </lineage>
</organism>
<protein>
    <submittedName>
        <fullName evidence="2">Uncharacterized protein</fullName>
    </submittedName>
</protein>
<keyword evidence="3" id="KW-1185">Reference proteome</keyword>
<dbReference type="RefSeq" id="WP_179535227.1">
    <property type="nucleotide sequence ID" value="NZ_JACBYW010000003.1"/>
</dbReference>
<name>A0A852YYI2_9ACTN</name>
<reference evidence="2 3" key="1">
    <citation type="submission" date="2020-07" db="EMBL/GenBank/DDBJ databases">
        <title>Genomic Encyclopedia of Type Strains, Phase III (KMG-III): the genomes of soil and plant-associated and newly described type strains.</title>
        <authorList>
            <person name="Whitman W."/>
        </authorList>
    </citation>
    <scope>NUCLEOTIDE SEQUENCE [LARGE SCALE GENOMIC DNA]</scope>
    <source>
        <strain evidence="2 3">CECT 8576</strain>
    </source>
</reference>
<accession>A0A852YYI2</accession>
<evidence type="ECO:0000256" key="1">
    <source>
        <dbReference type="SAM" id="MobiDB-lite"/>
    </source>
</evidence>
<dbReference type="EMBL" id="JACBYW010000003">
    <property type="protein sequence ID" value="NYH78782.1"/>
    <property type="molecule type" value="Genomic_DNA"/>
</dbReference>
<dbReference type="AlphaFoldDB" id="A0A852YYI2"/>
<proteinExistence type="predicted"/>
<gene>
    <name evidence="2" type="ORF">FHR84_002107</name>
</gene>
<feature type="region of interest" description="Disordered" evidence="1">
    <location>
        <begin position="1"/>
        <end position="20"/>
    </location>
</feature>